<keyword evidence="3" id="KW-1185">Reference proteome</keyword>
<accession>A0ABU1TNL1</accession>
<feature type="signal peptide" evidence="1">
    <location>
        <begin position="1"/>
        <end position="17"/>
    </location>
</feature>
<comment type="caution">
    <text evidence="2">The sequence shown here is derived from an EMBL/GenBank/DDBJ whole genome shotgun (WGS) entry which is preliminary data.</text>
</comment>
<name>A0ABU1TNL1_9FLAO</name>
<evidence type="ECO:0000313" key="2">
    <source>
        <dbReference type="EMBL" id="MDR6967561.1"/>
    </source>
</evidence>
<keyword evidence="1" id="KW-0732">Signal</keyword>
<feature type="chain" id="PRO_5046432198" evidence="1">
    <location>
        <begin position="18"/>
        <end position="176"/>
    </location>
</feature>
<reference evidence="2 3" key="1">
    <citation type="submission" date="2023-07" db="EMBL/GenBank/DDBJ databases">
        <title>Sorghum-associated microbial communities from plants grown in Nebraska, USA.</title>
        <authorList>
            <person name="Schachtman D."/>
        </authorList>
    </citation>
    <scope>NUCLEOTIDE SEQUENCE [LARGE SCALE GENOMIC DNA]</scope>
    <source>
        <strain evidence="2 3">3773</strain>
    </source>
</reference>
<dbReference type="EMBL" id="JAVDVI010000005">
    <property type="protein sequence ID" value="MDR6967561.1"/>
    <property type="molecule type" value="Genomic_DNA"/>
</dbReference>
<organism evidence="2 3">
    <name type="scientific">Flavobacterium arsenatis</name>
    <dbReference type="NCBI Taxonomy" id="1484332"/>
    <lineage>
        <taxon>Bacteria</taxon>
        <taxon>Pseudomonadati</taxon>
        <taxon>Bacteroidota</taxon>
        <taxon>Flavobacteriia</taxon>
        <taxon>Flavobacteriales</taxon>
        <taxon>Flavobacteriaceae</taxon>
        <taxon>Flavobacterium</taxon>
    </lineage>
</organism>
<sequence length="176" mass="20478">MRYLLIFTLLFTFSAKAQQHCGYDFSSYIVLHIHEDGKSENIPNLKVTLVDSLGNDIINTNNKYSWNKKDQVMKFSENYKIDSDGKKIENTPENQKARWFFPFSKATYLLSVTNDFPADNMRVKIEDVSVKPQYETEIIQLYAFNMYILCTTQAQQKAQQFGPRANKPVNVVLKKK</sequence>
<evidence type="ECO:0000256" key="1">
    <source>
        <dbReference type="SAM" id="SignalP"/>
    </source>
</evidence>
<evidence type="ECO:0000313" key="3">
    <source>
        <dbReference type="Proteomes" id="UP001255185"/>
    </source>
</evidence>
<dbReference type="Proteomes" id="UP001255185">
    <property type="component" value="Unassembled WGS sequence"/>
</dbReference>
<gene>
    <name evidence="2" type="ORF">J2X31_001572</name>
</gene>
<proteinExistence type="predicted"/>
<dbReference type="RefSeq" id="WP_310025755.1">
    <property type="nucleotide sequence ID" value="NZ_JAVDVI010000005.1"/>
</dbReference>
<protein>
    <submittedName>
        <fullName evidence="2">Uncharacterized protein</fullName>
    </submittedName>
</protein>